<evidence type="ECO:0000313" key="2">
    <source>
        <dbReference type="EMBL" id="MBC2689423.1"/>
    </source>
</evidence>
<keyword evidence="2" id="KW-0808">Transferase</keyword>
<dbReference type="InterPro" id="IPR000462">
    <property type="entry name" value="CDP-OH_P_trans"/>
</dbReference>
<comment type="caution">
    <text evidence="2">The sequence shown here is derived from an EMBL/GenBank/DDBJ whole genome shotgun (WGS) entry which is preliminary data.</text>
</comment>
<feature type="transmembrane region" description="Helical" evidence="1">
    <location>
        <begin position="115"/>
        <end position="133"/>
    </location>
</feature>
<feature type="transmembrane region" description="Helical" evidence="1">
    <location>
        <begin position="154"/>
        <end position="171"/>
    </location>
</feature>
<gene>
    <name evidence="2" type="ORF">H7995_06360</name>
</gene>
<dbReference type="Proteomes" id="UP000526003">
    <property type="component" value="Unassembled WGS sequence"/>
</dbReference>
<dbReference type="EMBL" id="JACMYG010000005">
    <property type="protein sequence ID" value="MBC2689423.1"/>
    <property type="molecule type" value="Genomic_DNA"/>
</dbReference>
<protein>
    <submittedName>
        <fullName evidence="2">CDP-alcohol phosphatidyltransferase family protein</fullName>
    </submittedName>
</protein>
<sequence>MPSLYQLKPAFQNLLRPLVRRLFDNGTTANQITLLAGLGSVLVGVAISAFAQHAWLFALVPLWMLLRMALNAIDGMLAREFDQQSALGAYLNELCDVVADCALILPFALIADVSLLLVLLVTLLAVFSEYAGVLGPMIGASRRYDGPMGKSDRALVLGLLAMVIALGWASAPWINGVFALIAVLLACTLVNRVRQGLKEVQENAPSA</sequence>
<feature type="transmembrane region" description="Helical" evidence="1">
    <location>
        <begin position="41"/>
        <end position="66"/>
    </location>
</feature>
<evidence type="ECO:0000256" key="1">
    <source>
        <dbReference type="SAM" id="Phobius"/>
    </source>
</evidence>
<name>A0A7X1KWI9_9PSED</name>
<dbReference type="AlphaFoldDB" id="A0A7X1KWI9"/>
<keyword evidence="3" id="KW-1185">Reference proteome</keyword>
<evidence type="ECO:0000313" key="3">
    <source>
        <dbReference type="Proteomes" id="UP000526003"/>
    </source>
</evidence>
<dbReference type="GO" id="GO:0016780">
    <property type="term" value="F:phosphotransferase activity, for other substituted phosphate groups"/>
    <property type="evidence" value="ECO:0007669"/>
    <property type="project" value="InterPro"/>
</dbReference>
<organism evidence="2 3">
    <name type="scientific">Pseudomonas kielensis</name>
    <dbReference type="NCBI Taxonomy" id="2762577"/>
    <lineage>
        <taxon>Bacteria</taxon>
        <taxon>Pseudomonadati</taxon>
        <taxon>Pseudomonadota</taxon>
        <taxon>Gammaproteobacteria</taxon>
        <taxon>Pseudomonadales</taxon>
        <taxon>Pseudomonadaceae</taxon>
        <taxon>Pseudomonas</taxon>
    </lineage>
</organism>
<proteinExistence type="predicted"/>
<keyword evidence="1" id="KW-0472">Membrane</keyword>
<keyword evidence="1" id="KW-0812">Transmembrane</keyword>
<reference evidence="2 3" key="1">
    <citation type="submission" date="2020-08" db="EMBL/GenBank/DDBJ databases">
        <title>Pseudomonas sp. nov.</title>
        <authorList>
            <person name="Gieschler S."/>
            <person name="Fiedler G."/>
            <person name="Brinks E."/>
            <person name="Boehnlein C."/>
            <person name="Franz C.M.A.P."/>
            <person name="Kabisch J."/>
        </authorList>
    </citation>
    <scope>NUCLEOTIDE SEQUENCE [LARGE SCALE GENOMIC DNA]</scope>
    <source>
        <strain evidence="2 3">MBT-1</strain>
    </source>
</reference>
<dbReference type="Pfam" id="PF01066">
    <property type="entry name" value="CDP-OH_P_transf"/>
    <property type="match status" value="1"/>
</dbReference>
<dbReference type="InterPro" id="IPR043130">
    <property type="entry name" value="CDP-OH_PTrfase_TM_dom"/>
</dbReference>
<accession>A0A7X1KWI9</accession>
<dbReference type="RefSeq" id="WP_182341066.1">
    <property type="nucleotide sequence ID" value="NZ_CP090311.1"/>
</dbReference>
<keyword evidence="1" id="KW-1133">Transmembrane helix</keyword>
<feature type="transmembrane region" description="Helical" evidence="1">
    <location>
        <begin position="177"/>
        <end position="193"/>
    </location>
</feature>
<dbReference type="Gene3D" id="1.20.120.1760">
    <property type="match status" value="1"/>
</dbReference>
<dbReference type="GO" id="GO:0008654">
    <property type="term" value="P:phospholipid biosynthetic process"/>
    <property type="evidence" value="ECO:0007669"/>
    <property type="project" value="InterPro"/>
</dbReference>
<dbReference type="GO" id="GO:0016020">
    <property type="term" value="C:membrane"/>
    <property type="evidence" value="ECO:0007669"/>
    <property type="project" value="InterPro"/>
</dbReference>